<dbReference type="Gene3D" id="1.10.600.10">
    <property type="entry name" value="Farnesyl Diphosphate Synthase"/>
    <property type="match status" value="2"/>
</dbReference>
<evidence type="ECO:0000256" key="1">
    <source>
        <dbReference type="ARBA" id="ARBA00022723"/>
    </source>
</evidence>
<keyword evidence="2" id="KW-0460">Magnesium</keyword>
<dbReference type="PROSITE" id="PS00444">
    <property type="entry name" value="POLYPRENYL_SYNTHASE_2"/>
    <property type="match status" value="1"/>
</dbReference>
<dbReference type="Pfam" id="PF19086">
    <property type="entry name" value="Terpene_syn_C_2"/>
    <property type="match status" value="1"/>
</dbReference>
<accession>A0ABP7T211</accession>
<protein>
    <recommendedName>
        <fullName evidence="5">Geranylgeranyl pyrophosphate synthase</fullName>
    </recommendedName>
</protein>
<dbReference type="PROSITE" id="PS00723">
    <property type="entry name" value="POLYPRENYL_SYNTHASE_1"/>
    <property type="match status" value="1"/>
</dbReference>
<keyword evidence="1" id="KW-0479">Metal-binding</keyword>
<dbReference type="Pfam" id="PF00348">
    <property type="entry name" value="polyprenyl_synt"/>
    <property type="match status" value="1"/>
</dbReference>
<dbReference type="RefSeq" id="WP_344878756.1">
    <property type="nucleotide sequence ID" value="NZ_BAABAL010000018.1"/>
</dbReference>
<dbReference type="InterPro" id="IPR033749">
    <property type="entry name" value="Polyprenyl_synt_CS"/>
</dbReference>
<reference evidence="4" key="1">
    <citation type="journal article" date="2019" name="Int. J. Syst. Evol. Microbiol.">
        <title>The Global Catalogue of Microorganisms (GCM) 10K type strain sequencing project: providing services to taxonomists for standard genome sequencing and annotation.</title>
        <authorList>
            <consortium name="The Broad Institute Genomics Platform"/>
            <consortium name="The Broad Institute Genome Sequencing Center for Infectious Disease"/>
            <person name="Wu L."/>
            <person name="Ma J."/>
        </authorList>
    </citation>
    <scope>NUCLEOTIDE SEQUENCE [LARGE SCALE GENOMIC DNA]</scope>
    <source>
        <strain evidence="4">JCM 17342</strain>
    </source>
</reference>
<evidence type="ECO:0000313" key="3">
    <source>
        <dbReference type="EMBL" id="GAA4019033.1"/>
    </source>
</evidence>
<dbReference type="InterPro" id="IPR000092">
    <property type="entry name" value="Polyprenyl_synt"/>
</dbReference>
<dbReference type="PANTHER" id="PTHR12001">
    <property type="entry name" value="GERANYLGERANYL PYROPHOSPHATE SYNTHASE"/>
    <property type="match status" value="1"/>
</dbReference>
<evidence type="ECO:0008006" key="5">
    <source>
        <dbReference type="Google" id="ProtNLM"/>
    </source>
</evidence>
<dbReference type="Proteomes" id="UP001501747">
    <property type="component" value="Unassembled WGS sequence"/>
</dbReference>
<dbReference type="EMBL" id="BAABAL010000018">
    <property type="protein sequence ID" value="GAA4019033.1"/>
    <property type="molecule type" value="Genomic_DNA"/>
</dbReference>
<dbReference type="SFLD" id="SFLDG01017">
    <property type="entry name" value="Polyprenyl_Transferase_Like"/>
    <property type="match status" value="1"/>
</dbReference>
<dbReference type="SFLD" id="SFLDS00005">
    <property type="entry name" value="Isoprenoid_Synthase_Type_I"/>
    <property type="match status" value="1"/>
</dbReference>
<keyword evidence="4" id="KW-1185">Reference proteome</keyword>
<name>A0ABP7T211_9PSEU</name>
<evidence type="ECO:0000256" key="2">
    <source>
        <dbReference type="ARBA" id="ARBA00022842"/>
    </source>
</evidence>
<comment type="caution">
    <text evidence="3">The sequence shown here is derived from an EMBL/GenBank/DDBJ whole genome shotgun (WGS) entry which is preliminary data.</text>
</comment>
<organism evidence="3 4">
    <name type="scientific">Allokutzneria multivorans</name>
    <dbReference type="NCBI Taxonomy" id="1142134"/>
    <lineage>
        <taxon>Bacteria</taxon>
        <taxon>Bacillati</taxon>
        <taxon>Actinomycetota</taxon>
        <taxon>Actinomycetes</taxon>
        <taxon>Pseudonocardiales</taxon>
        <taxon>Pseudonocardiaceae</taxon>
        <taxon>Allokutzneria</taxon>
    </lineage>
</organism>
<dbReference type="SUPFAM" id="SSF48576">
    <property type="entry name" value="Terpenoid synthases"/>
    <property type="match status" value="2"/>
</dbReference>
<dbReference type="InterPro" id="IPR008949">
    <property type="entry name" value="Isoprenoid_synthase_dom_sf"/>
</dbReference>
<gene>
    <name evidence="3" type="ORF">GCM10022247_48330</name>
</gene>
<dbReference type="CDD" id="cd00685">
    <property type="entry name" value="Trans_IPPS_HT"/>
    <property type="match status" value="1"/>
</dbReference>
<evidence type="ECO:0000313" key="4">
    <source>
        <dbReference type="Proteomes" id="UP001501747"/>
    </source>
</evidence>
<dbReference type="PANTHER" id="PTHR12001:SF71">
    <property type="entry name" value="(2E,6E)-FARNESYL DIPHOSPHATE SYNTHASE"/>
    <property type="match status" value="1"/>
</dbReference>
<proteinExistence type="predicted"/>
<sequence>MAEADPFARARALVTPGLRAAADRMNPATRQVIGYHFGWWDEHGRPLDGDSGKAVRPALAMLAAEAVGSAAERSKNAGVAVELAHNYSLLHDDVMDEDRTRRHRPTAWTVYGVPAAILAGDALITLSTEALANDGPPLSTKGVERLNAAMLRLVDGQAADTAFEARRDVTLDECMTMAADKTGALFAVACELGALSAGSSPERVWQLRQFGEHLGLAFQLADDLLGIWGDPDNTGKPVLADLRARKKSLPVVAALNAGNGAAARLAELYYRSEPLDDAELRTCADLIEQAGARAWAHEETHRQLDAAMACLQAANPEPGAAAELAALAQRLCTAQAKQVPEQESFELPDVQITRTARVNPRLEAARAHTLSWAEEIGLIDPDADVLPWTTAELAANDFGLLCSLKFADAPIDELNTIGDWYTWLFHLDDHLVEAFGRTGDLAGAKAYLARFPPFMPVDLDLEAPIPAIPAERGLADLWSRVAPRMSTGWRSRIRGAVEQLLAGHLQELRCATSQRTATPVEYVEMKRKTNGGAVSSCLAEFARCAELPQAVADGPTVRALVDAVSESALLLNDLFSYEREVVDGVETANMVLVLKEFLGCDTRRAVAATNDMLTARVRQFEHIADVEIPEMCDEHSLTPEERAVVAGYVDTLRDWLPGWLEWQKRTSRYGEADAPVVVESISRRLAGPTGFGTATARRLLNCAR</sequence>